<dbReference type="Pfam" id="PF04818">
    <property type="entry name" value="CID"/>
    <property type="match status" value="1"/>
</dbReference>
<dbReference type="SUPFAM" id="SSF48464">
    <property type="entry name" value="ENTH/VHS domain"/>
    <property type="match status" value="1"/>
</dbReference>
<feature type="compositionally biased region" description="Polar residues" evidence="2">
    <location>
        <begin position="534"/>
        <end position="564"/>
    </location>
</feature>
<accession>A0ABR2DIL0</accession>
<evidence type="ECO:0000313" key="4">
    <source>
        <dbReference type="EMBL" id="KAK8540123.1"/>
    </source>
</evidence>
<dbReference type="EMBL" id="JBBPBM010000025">
    <property type="protein sequence ID" value="KAK8540123.1"/>
    <property type="molecule type" value="Genomic_DNA"/>
</dbReference>
<dbReference type="CDD" id="cd16982">
    <property type="entry name" value="CID_Pcf11"/>
    <property type="match status" value="1"/>
</dbReference>
<feature type="compositionally biased region" description="Polar residues" evidence="2">
    <location>
        <begin position="597"/>
        <end position="607"/>
    </location>
</feature>
<sequence length="668" mass="72620">MSPGGGAYEPQPVSHHQQQQQQQELVCRYKTALAELTFNSKPIITNLTIIAGENVHAAKAIAATVCDNILEVPSDQKLPSLYLLDSIVKNIGRDYIKHFAARLPAVRCSAKHIDKLILLCIRVCGIFLEHGKGYSPFKLSSRAKGTVNDMTGTLTNSNEDYERPDRAAITAGRPYVDPSVKMNVYLWYGRMGVGRASVTEAISRQRNGFNIKHGSQNYPTSKSVNADPRLLARQNIAARSSNAMPNSWKNSEEEEFMWEMYSRLSQHDAANISNNSRKDHWIPDVPEKLDFESPLHKAQSICDAVSRFNRETSPDSLSTEQRDKPSHGSWISSAWSLQESHKSDGLPAFSSIHYENYSATIGGLPTAANSSLARIEMRPQTSSSHFGQQRFQTPGTASPPEQSPMRQHSPSASLHLNRKLDVGSLKHSHQVLSALISQSSRHYSLSQPPKPDHVHVESSEHSDPLAIGTPELSSTSSLLAAVMKSGILSNNSFIGSLPNKILQDLEQMPSSQSSLPSRSLPAIFTLSDSASQDAIATTTNSSQGKAEQLPPSSLVKNAPLQTSDTESKASIPVSNLLSSLVAKGLISTSNKDALSVPSLQIPTQMQKSPERERPTESLNKSLEISTSSASPASSIPSSSDAPRSSTMDEVSFAEPVSKSSDASHQPTQ</sequence>
<comment type="caution">
    <text evidence="4">The sequence shown here is derived from an EMBL/GenBank/DDBJ whole genome shotgun (WGS) entry which is preliminary data.</text>
</comment>
<dbReference type="InterPro" id="IPR008942">
    <property type="entry name" value="ENTH_VHS"/>
</dbReference>
<evidence type="ECO:0000259" key="3">
    <source>
        <dbReference type="PROSITE" id="PS51391"/>
    </source>
</evidence>
<feature type="compositionally biased region" description="Basic and acidic residues" evidence="2">
    <location>
        <begin position="450"/>
        <end position="463"/>
    </location>
</feature>
<dbReference type="InterPro" id="IPR047415">
    <property type="entry name" value="Pcf11_CID"/>
</dbReference>
<feature type="region of interest" description="Disordered" evidence="2">
    <location>
        <begin position="597"/>
        <end position="668"/>
    </location>
</feature>
<name>A0ABR2DIL0_9ROSI</name>
<evidence type="ECO:0000256" key="2">
    <source>
        <dbReference type="SAM" id="MobiDB-lite"/>
    </source>
</evidence>
<dbReference type="Gene3D" id="1.25.40.90">
    <property type="match status" value="1"/>
</dbReference>
<keyword evidence="1" id="KW-0507">mRNA processing</keyword>
<organism evidence="4 5">
    <name type="scientific">Hibiscus sabdariffa</name>
    <name type="common">roselle</name>
    <dbReference type="NCBI Taxonomy" id="183260"/>
    <lineage>
        <taxon>Eukaryota</taxon>
        <taxon>Viridiplantae</taxon>
        <taxon>Streptophyta</taxon>
        <taxon>Embryophyta</taxon>
        <taxon>Tracheophyta</taxon>
        <taxon>Spermatophyta</taxon>
        <taxon>Magnoliopsida</taxon>
        <taxon>eudicotyledons</taxon>
        <taxon>Gunneridae</taxon>
        <taxon>Pentapetalae</taxon>
        <taxon>rosids</taxon>
        <taxon>malvids</taxon>
        <taxon>Malvales</taxon>
        <taxon>Malvaceae</taxon>
        <taxon>Malvoideae</taxon>
        <taxon>Hibiscus</taxon>
    </lineage>
</organism>
<dbReference type="PANTHER" id="PTHR15921:SF3">
    <property type="entry name" value="PRE-MRNA CLEAVAGE COMPLEX 2 PROTEIN PCF11"/>
    <property type="match status" value="1"/>
</dbReference>
<dbReference type="InterPro" id="IPR006569">
    <property type="entry name" value="CID_dom"/>
</dbReference>
<evidence type="ECO:0000256" key="1">
    <source>
        <dbReference type="ARBA" id="ARBA00022664"/>
    </source>
</evidence>
<feature type="compositionally biased region" description="Low complexity" evidence="2">
    <location>
        <begin position="625"/>
        <end position="645"/>
    </location>
</feature>
<dbReference type="InterPro" id="IPR045154">
    <property type="entry name" value="PCF11-like"/>
</dbReference>
<dbReference type="Proteomes" id="UP001472677">
    <property type="component" value="Unassembled WGS sequence"/>
</dbReference>
<feature type="domain" description="CID" evidence="3">
    <location>
        <begin position="21"/>
        <end position="158"/>
    </location>
</feature>
<dbReference type="PROSITE" id="PS51391">
    <property type="entry name" value="CID"/>
    <property type="match status" value="1"/>
</dbReference>
<feature type="compositionally biased region" description="Polar residues" evidence="2">
    <location>
        <begin position="657"/>
        <end position="668"/>
    </location>
</feature>
<feature type="compositionally biased region" description="Polar residues" evidence="2">
    <location>
        <begin position="379"/>
        <end position="412"/>
    </location>
</feature>
<evidence type="ECO:0000313" key="5">
    <source>
        <dbReference type="Proteomes" id="UP001472677"/>
    </source>
</evidence>
<dbReference type="SMART" id="SM00582">
    <property type="entry name" value="RPR"/>
    <property type="match status" value="1"/>
</dbReference>
<protein>
    <recommendedName>
        <fullName evidence="3">CID domain-containing protein</fullName>
    </recommendedName>
</protein>
<feature type="region of interest" description="Disordered" evidence="2">
    <location>
        <begin position="378"/>
        <end position="412"/>
    </location>
</feature>
<proteinExistence type="predicted"/>
<feature type="region of interest" description="Disordered" evidence="2">
    <location>
        <begin position="1"/>
        <end position="20"/>
    </location>
</feature>
<reference evidence="4 5" key="1">
    <citation type="journal article" date="2024" name="G3 (Bethesda)">
        <title>Genome assembly of Hibiscus sabdariffa L. provides insights into metabolisms of medicinal natural products.</title>
        <authorList>
            <person name="Kim T."/>
        </authorList>
    </citation>
    <scope>NUCLEOTIDE SEQUENCE [LARGE SCALE GENOMIC DNA]</scope>
    <source>
        <strain evidence="4">TK-2024</strain>
        <tissue evidence="4">Old leaves</tissue>
    </source>
</reference>
<gene>
    <name evidence="4" type="ORF">V6N12_046416</name>
</gene>
<dbReference type="PANTHER" id="PTHR15921">
    <property type="entry name" value="PRE-MRNA CLEAVAGE COMPLEX II"/>
    <property type="match status" value="1"/>
</dbReference>
<feature type="region of interest" description="Disordered" evidence="2">
    <location>
        <begin position="534"/>
        <end position="569"/>
    </location>
</feature>
<feature type="region of interest" description="Disordered" evidence="2">
    <location>
        <begin position="442"/>
        <end position="465"/>
    </location>
</feature>
<keyword evidence="5" id="KW-1185">Reference proteome</keyword>